<dbReference type="AlphaFoldDB" id="A0A3M7SGU5"/>
<accession>A0A3M7SGU5</accession>
<evidence type="ECO:0000313" key="2">
    <source>
        <dbReference type="EMBL" id="RNA34992.1"/>
    </source>
</evidence>
<keyword evidence="1" id="KW-0472">Membrane</keyword>
<evidence type="ECO:0000256" key="1">
    <source>
        <dbReference type="SAM" id="Phobius"/>
    </source>
</evidence>
<keyword evidence="1" id="KW-1133">Transmembrane helix</keyword>
<sequence length="78" mass="9216">MTSKIRGNPIFDLIALHSFLDRDKLVKINDLIRLRFKYQSKTTIFSLNLFKLSLKMMFFFLFGFGLVPKKLSTEIKIK</sequence>
<reference evidence="2 3" key="1">
    <citation type="journal article" date="2018" name="Sci. Rep.">
        <title>Genomic signatures of local adaptation to the degree of environmental predictability in rotifers.</title>
        <authorList>
            <person name="Franch-Gras L."/>
            <person name="Hahn C."/>
            <person name="Garcia-Roger E.M."/>
            <person name="Carmona M.J."/>
            <person name="Serra M."/>
            <person name="Gomez A."/>
        </authorList>
    </citation>
    <scope>NUCLEOTIDE SEQUENCE [LARGE SCALE GENOMIC DNA]</scope>
    <source>
        <strain evidence="2">HYR1</strain>
    </source>
</reference>
<protein>
    <submittedName>
        <fullName evidence="2">Uncharacterized protein</fullName>
    </submittedName>
</protein>
<feature type="transmembrane region" description="Helical" evidence="1">
    <location>
        <begin position="44"/>
        <end position="67"/>
    </location>
</feature>
<name>A0A3M7SGU5_BRAPC</name>
<comment type="caution">
    <text evidence="2">The sequence shown here is derived from an EMBL/GenBank/DDBJ whole genome shotgun (WGS) entry which is preliminary data.</text>
</comment>
<organism evidence="2 3">
    <name type="scientific">Brachionus plicatilis</name>
    <name type="common">Marine rotifer</name>
    <name type="synonym">Brachionus muelleri</name>
    <dbReference type="NCBI Taxonomy" id="10195"/>
    <lineage>
        <taxon>Eukaryota</taxon>
        <taxon>Metazoa</taxon>
        <taxon>Spiralia</taxon>
        <taxon>Gnathifera</taxon>
        <taxon>Rotifera</taxon>
        <taxon>Eurotatoria</taxon>
        <taxon>Monogononta</taxon>
        <taxon>Pseudotrocha</taxon>
        <taxon>Ploima</taxon>
        <taxon>Brachionidae</taxon>
        <taxon>Brachionus</taxon>
    </lineage>
</organism>
<dbReference type="EMBL" id="REGN01001391">
    <property type="protein sequence ID" value="RNA34992.1"/>
    <property type="molecule type" value="Genomic_DNA"/>
</dbReference>
<keyword evidence="1" id="KW-0812">Transmembrane</keyword>
<keyword evidence="3" id="KW-1185">Reference proteome</keyword>
<proteinExistence type="predicted"/>
<evidence type="ECO:0000313" key="3">
    <source>
        <dbReference type="Proteomes" id="UP000276133"/>
    </source>
</evidence>
<dbReference type="Proteomes" id="UP000276133">
    <property type="component" value="Unassembled WGS sequence"/>
</dbReference>
<gene>
    <name evidence="2" type="ORF">BpHYR1_032821</name>
</gene>